<dbReference type="AlphaFoldDB" id="A0AAD5RNQ3"/>
<name>A0AAD5RNQ3_9PEZI</name>
<gene>
    <name evidence="1" type="ORF">MKZ38_002567</name>
</gene>
<accession>A0AAD5RNQ3</accession>
<reference evidence="1" key="1">
    <citation type="submission" date="2022-07" db="EMBL/GenBank/DDBJ databases">
        <title>Draft genome sequence of Zalerion maritima ATCC 34329, a (micro)plastics degrading marine fungus.</title>
        <authorList>
            <person name="Paco A."/>
            <person name="Goncalves M.F.M."/>
            <person name="Rocha-Santos T.A.P."/>
            <person name="Alves A."/>
        </authorList>
    </citation>
    <scope>NUCLEOTIDE SEQUENCE</scope>
    <source>
        <strain evidence="1">ATCC 34329</strain>
    </source>
</reference>
<dbReference type="Proteomes" id="UP001201980">
    <property type="component" value="Unassembled WGS sequence"/>
</dbReference>
<protein>
    <submittedName>
        <fullName evidence="1">Uncharacterized protein</fullName>
    </submittedName>
</protein>
<comment type="caution">
    <text evidence="1">The sequence shown here is derived from an EMBL/GenBank/DDBJ whole genome shotgun (WGS) entry which is preliminary data.</text>
</comment>
<evidence type="ECO:0000313" key="2">
    <source>
        <dbReference type="Proteomes" id="UP001201980"/>
    </source>
</evidence>
<proteinExistence type="predicted"/>
<organism evidence="1 2">
    <name type="scientific">Zalerion maritima</name>
    <dbReference type="NCBI Taxonomy" id="339359"/>
    <lineage>
        <taxon>Eukaryota</taxon>
        <taxon>Fungi</taxon>
        <taxon>Dikarya</taxon>
        <taxon>Ascomycota</taxon>
        <taxon>Pezizomycotina</taxon>
        <taxon>Sordariomycetes</taxon>
        <taxon>Lulworthiomycetidae</taxon>
        <taxon>Lulworthiales</taxon>
        <taxon>Lulworthiaceae</taxon>
        <taxon>Zalerion</taxon>
    </lineage>
</organism>
<evidence type="ECO:0000313" key="1">
    <source>
        <dbReference type="EMBL" id="KAJ2900153.1"/>
    </source>
</evidence>
<sequence>MQKTKMQLPRLIALGFLALGFLALGFLTLGALSTGNTITSVTRTREVVMEINIPYNKTIEMYRNQDAAKGEEEEQDVEICYVVLIQTT</sequence>
<dbReference type="EMBL" id="JAKWBI020000178">
    <property type="protein sequence ID" value="KAJ2900153.1"/>
    <property type="molecule type" value="Genomic_DNA"/>
</dbReference>
<keyword evidence="2" id="KW-1185">Reference proteome</keyword>